<protein>
    <submittedName>
        <fullName evidence="2">Uncharacterized protein</fullName>
    </submittedName>
</protein>
<evidence type="ECO:0000313" key="2">
    <source>
        <dbReference type="EMBL" id="KAJ1181061.1"/>
    </source>
</evidence>
<reference evidence="2" key="1">
    <citation type="journal article" date="2022" name="bioRxiv">
        <title>Sequencing and chromosome-scale assembly of the giantPleurodeles waltlgenome.</title>
        <authorList>
            <person name="Brown T."/>
            <person name="Elewa A."/>
            <person name="Iarovenko S."/>
            <person name="Subramanian E."/>
            <person name="Araus A.J."/>
            <person name="Petzold A."/>
            <person name="Susuki M."/>
            <person name="Suzuki K.-i.T."/>
            <person name="Hayashi T."/>
            <person name="Toyoda A."/>
            <person name="Oliveira C."/>
            <person name="Osipova E."/>
            <person name="Leigh N.D."/>
            <person name="Simon A."/>
            <person name="Yun M.H."/>
        </authorList>
    </citation>
    <scope>NUCLEOTIDE SEQUENCE</scope>
    <source>
        <strain evidence="2">20211129_DDA</strain>
        <tissue evidence="2">Liver</tissue>
    </source>
</reference>
<dbReference type="EMBL" id="JANPWB010000006">
    <property type="protein sequence ID" value="KAJ1181061.1"/>
    <property type="molecule type" value="Genomic_DNA"/>
</dbReference>
<name>A0AAV7TXY7_PLEWA</name>
<feature type="region of interest" description="Disordered" evidence="1">
    <location>
        <begin position="81"/>
        <end position="103"/>
    </location>
</feature>
<organism evidence="2 3">
    <name type="scientific">Pleurodeles waltl</name>
    <name type="common">Iberian ribbed newt</name>
    <dbReference type="NCBI Taxonomy" id="8319"/>
    <lineage>
        <taxon>Eukaryota</taxon>
        <taxon>Metazoa</taxon>
        <taxon>Chordata</taxon>
        <taxon>Craniata</taxon>
        <taxon>Vertebrata</taxon>
        <taxon>Euteleostomi</taxon>
        <taxon>Amphibia</taxon>
        <taxon>Batrachia</taxon>
        <taxon>Caudata</taxon>
        <taxon>Salamandroidea</taxon>
        <taxon>Salamandridae</taxon>
        <taxon>Pleurodelinae</taxon>
        <taxon>Pleurodeles</taxon>
    </lineage>
</organism>
<gene>
    <name evidence="2" type="ORF">NDU88_006272</name>
</gene>
<evidence type="ECO:0000313" key="3">
    <source>
        <dbReference type="Proteomes" id="UP001066276"/>
    </source>
</evidence>
<proteinExistence type="predicted"/>
<dbReference type="AlphaFoldDB" id="A0AAV7TXY7"/>
<feature type="region of interest" description="Disordered" evidence="1">
    <location>
        <begin position="1"/>
        <end position="30"/>
    </location>
</feature>
<feature type="compositionally biased region" description="Polar residues" evidence="1">
    <location>
        <begin position="1"/>
        <end position="12"/>
    </location>
</feature>
<sequence length="127" mass="13216">MESTAGRSSTPDPQGPILLPGSGWSPCSQRGPVSHIASFWQPLQFAVQGSGVTRGVARPLLYIFKEFLAPLALRPRVQGSGFQGGLRGRSADSPLRGAGGPFTALSVHQASPVPFRASGSGMPPRPP</sequence>
<dbReference type="Proteomes" id="UP001066276">
    <property type="component" value="Chromosome 3_2"/>
</dbReference>
<keyword evidence="3" id="KW-1185">Reference proteome</keyword>
<comment type="caution">
    <text evidence="2">The sequence shown here is derived from an EMBL/GenBank/DDBJ whole genome shotgun (WGS) entry which is preliminary data.</text>
</comment>
<evidence type="ECO:0000256" key="1">
    <source>
        <dbReference type="SAM" id="MobiDB-lite"/>
    </source>
</evidence>
<accession>A0AAV7TXY7</accession>